<feature type="compositionally biased region" description="Basic and acidic residues" evidence="1">
    <location>
        <begin position="365"/>
        <end position="394"/>
    </location>
</feature>
<evidence type="ECO:0000313" key="4">
    <source>
        <dbReference type="Proteomes" id="UP000231279"/>
    </source>
</evidence>
<reference evidence="4" key="1">
    <citation type="journal article" date="2018" name="Gigascience">
        <title>Genome assembly of the Pink Ipe (Handroanthus impetiginosus, Bignoniaceae), a highly valued, ecologically keystone Neotropical timber forest tree.</title>
        <authorList>
            <person name="Silva-Junior O.B."/>
            <person name="Grattapaglia D."/>
            <person name="Novaes E."/>
            <person name="Collevatti R.G."/>
        </authorList>
    </citation>
    <scope>NUCLEOTIDE SEQUENCE [LARGE SCALE GENOMIC DNA]</scope>
    <source>
        <strain evidence="4">cv. UFG-1</strain>
    </source>
</reference>
<keyword evidence="2" id="KW-1133">Transmembrane helix</keyword>
<gene>
    <name evidence="3" type="ORF">CDL12_08906</name>
</gene>
<feature type="region of interest" description="Disordered" evidence="1">
    <location>
        <begin position="173"/>
        <end position="224"/>
    </location>
</feature>
<accession>A0A2G9HLJ4</accession>
<name>A0A2G9HLJ4_9LAMI</name>
<proteinExistence type="predicted"/>
<organism evidence="3 4">
    <name type="scientific">Handroanthus impetiginosus</name>
    <dbReference type="NCBI Taxonomy" id="429701"/>
    <lineage>
        <taxon>Eukaryota</taxon>
        <taxon>Viridiplantae</taxon>
        <taxon>Streptophyta</taxon>
        <taxon>Embryophyta</taxon>
        <taxon>Tracheophyta</taxon>
        <taxon>Spermatophyta</taxon>
        <taxon>Magnoliopsida</taxon>
        <taxon>eudicotyledons</taxon>
        <taxon>Gunneridae</taxon>
        <taxon>Pentapetalae</taxon>
        <taxon>asterids</taxon>
        <taxon>lamiids</taxon>
        <taxon>Lamiales</taxon>
        <taxon>Bignoniaceae</taxon>
        <taxon>Crescentiina</taxon>
        <taxon>Tabebuia alliance</taxon>
        <taxon>Handroanthus</taxon>
    </lineage>
</organism>
<keyword evidence="2" id="KW-0812">Transmembrane</keyword>
<dbReference type="AlphaFoldDB" id="A0A2G9HLJ4"/>
<evidence type="ECO:0000256" key="1">
    <source>
        <dbReference type="SAM" id="MobiDB-lite"/>
    </source>
</evidence>
<feature type="transmembrane region" description="Helical" evidence="2">
    <location>
        <begin position="425"/>
        <end position="443"/>
    </location>
</feature>
<keyword evidence="2" id="KW-0472">Membrane</keyword>
<dbReference type="EMBL" id="NKXS01001466">
    <property type="protein sequence ID" value="PIN18406.1"/>
    <property type="molecule type" value="Genomic_DNA"/>
</dbReference>
<feature type="compositionally biased region" description="Pro residues" evidence="1">
    <location>
        <begin position="318"/>
        <end position="332"/>
    </location>
</feature>
<protein>
    <submittedName>
        <fullName evidence="3">Uncharacterized protein</fullName>
    </submittedName>
</protein>
<evidence type="ECO:0000256" key="2">
    <source>
        <dbReference type="SAM" id="Phobius"/>
    </source>
</evidence>
<sequence>MGKLFVLISQFVNKTNRLVGFEVSPDGYCPVRDLPPDKTRQVKLSRILRCVRKRGPDWKIRVLIDDQFTGIELNQEFVLKCTRILFRFGDGTDSNVLLVEGVREKSIDLWLRHKYFGFTRNRFWDGRRSFPIERSDSSVAKKLRDLEAYGQRLASFPDTTLLKRVAEDSSDENSWRDIADDSSSDTTDRAFPTRGSGSMWRHREENSAPARREIGGSVGGVQRSIRREQITMSHHDPEQYMDSFEDLEPHGQRLRSFLGAASLRSSSIHTQSSSPLRKAPNHEVKIIRKRHSPLHPKIKTEPNDVTAAVPEKPRILPVTPPPAPPPPPPSLPPGTRSSEQYYSVGEDSSDENSWRDTADDSSSDTTDRVSPTRDSRGIGRHREEGLAPARREIGGSDGGVQRSSRRERITMSHRQPRQYIDRFEYGFLFCFALGLVLFIPMLFS</sequence>
<comment type="caution">
    <text evidence="3">The sequence shown here is derived from an EMBL/GenBank/DDBJ whole genome shotgun (WGS) entry which is preliminary data.</text>
</comment>
<feature type="compositionally biased region" description="Basic and acidic residues" evidence="1">
    <location>
        <begin position="201"/>
        <end position="214"/>
    </location>
</feature>
<dbReference type="Proteomes" id="UP000231279">
    <property type="component" value="Unassembled WGS sequence"/>
</dbReference>
<keyword evidence="4" id="KW-1185">Reference proteome</keyword>
<dbReference type="OrthoDB" id="920429at2759"/>
<feature type="region of interest" description="Disordered" evidence="1">
    <location>
        <begin position="288"/>
        <end position="410"/>
    </location>
</feature>
<evidence type="ECO:0000313" key="3">
    <source>
        <dbReference type="EMBL" id="PIN18406.1"/>
    </source>
</evidence>
<feature type="compositionally biased region" description="Basic residues" evidence="1">
    <location>
        <begin position="288"/>
        <end position="297"/>
    </location>
</feature>